<gene>
    <name evidence="10" type="ORF">Psuf_004540</name>
</gene>
<dbReference type="InterPro" id="IPR020846">
    <property type="entry name" value="MFS_dom"/>
</dbReference>
<feature type="region of interest" description="Disordered" evidence="7">
    <location>
        <begin position="450"/>
        <end position="469"/>
    </location>
</feature>
<dbReference type="AlphaFoldDB" id="A0A6F8YB07"/>
<feature type="domain" description="Major facilitator superfamily (MFS) profile" evidence="9">
    <location>
        <begin position="17"/>
        <end position="469"/>
    </location>
</feature>
<evidence type="ECO:0000259" key="9">
    <source>
        <dbReference type="PROSITE" id="PS50850"/>
    </source>
</evidence>
<evidence type="ECO:0000256" key="2">
    <source>
        <dbReference type="ARBA" id="ARBA00022448"/>
    </source>
</evidence>
<protein>
    <submittedName>
        <fullName evidence="10">MFS transporter</fullName>
    </submittedName>
</protein>
<feature type="transmembrane region" description="Helical" evidence="8">
    <location>
        <begin position="51"/>
        <end position="71"/>
    </location>
</feature>
<dbReference type="CDD" id="cd17321">
    <property type="entry name" value="MFS_MMR_MDR_like"/>
    <property type="match status" value="1"/>
</dbReference>
<name>A0A6F8YB07_9ACTN</name>
<dbReference type="KEGG" id="psuu:Psuf_004540"/>
<dbReference type="SUPFAM" id="SSF103473">
    <property type="entry name" value="MFS general substrate transporter"/>
    <property type="match status" value="1"/>
</dbReference>
<evidence type="ECO:0000256" key="5">
    <source>
        <dbReference type="ARBA" id="ARBA00022989"/>
    </source>
</evidence>
<evidence type="ECO:0000256" key="8">
    <source>
        <dbReference type="SAM" id="Phobius"/>
    </source>
</evidence>
<keyword evidence="4 8" id="KW-0812">Transmembrane</keyword>
<dbReference type="Gene3D" id="1.20.1720.10">
    <property type="entry name" value="Multidrug resistance protein D"/>
    <property type="match status" value="1"/>
</dbReference>
<feature type="transmembrane region" description="Helical" evidence="8">
    <location>
        <begin position="143"/>
        <end position="166"/>
    </location>
</feature>
<evidence type="ECO:0000256" key="7">
    <source>
        <dbReference type="SAM" id="MobiDB-lite"/>
    </source>
</evidence>
<feature type="transmembrane region" description="Helical" evidence="8">
    <location>
        <begin position="83"/>
        <end position="103"/>
    </location>
</feature>
<feature type="transmembrane region" description="Helical" evidence="8">
    <location>
        <begin position="336"/>
        <end position="354"/>
    </location>
</feature>
<feature type="transmembrane region" description="Helical" evidence="8">
    <location>
        <begin position="272"/>
        <end position="295"/>
    </location>
</feature>
<dbReference type="Proteomes" id="UP000503011">
    <property type="component" value="Chromosome"/>
</dbReference>
<evidence type="ECO:0000256" key="3">
    <source>
        <dbReference type="ARBA" id="ARBA00022475"/>
    </source>
</evidence>
<dbReference type="EMBL" id="AP022871">
    <property type="protein sequence ID" value="BCB83141.1"/>
    <property type="molecule type" value="Genomic_DNA"/>
</dbReference>
<dbReference type="Pfam" id="PF07690">
    <property type="entry name" value="MFS_1"/>
    <property type="match status" value="1"/>
</dbReference>
<feature type="transmembrane region" description="Helical" evidence="8">
    <location>
        <begin position="307"/>
        <end position="324"/>
    </location>
</feature>
<dbReference type="RefSeq" id="WP_173153273.1">
    <property type="nucleotide sequence ID" value="NZ_AP022871.1"/>
</dbReference>
<comment type="subcellular location">
    <subcellularLocation>
        <location evidence="1">Cell membrane</location>
        <topology evidence="1">Multi-pass membrane protein</topology>
    </subcellularLocation>
</comment>
<dbReference type="PROSITE" id="PS50850">
    <property type="entry name" value="MFS"/>
    <property type="match status" value="1"/>
</dbReference>
<dbReference type="Gene3D" id="1.20.1250.20">
    <property type="entry name" value="MFS general substrate transporter like domains"/>
    <property type="match status" value="1"/>
</dbReference>
<keyword evidence="3" id="KW-1003">Cell membrane</keyword>
<organism evidence="10 11">
    <name type="scientific">Phytohabitans suffuscus</name>
    <dbReference type="NCBI Taxonomy" id="624315"/>
    <lineage>
        <taxon>Bacteria</taxon>
        <taxon>Bacillati</taxon>
        <taxon>Actinomycetota</taxon>
        <taxon>Actinomycetes</taxon>
        <taxon>Micromonosporales</taxon>
        <taxon>Micromonosporaceae</taxon>
    </lineage>
</organism>
<keyword evidence="2" id="KW-0813">Transport</keyword>
<dbReference type="PANTHER" id="PTHR42718:SF46">
    <property type="entry name" value="BLR6921 PROTEIN"/>
    <property type="match status" value="1"/>
</dbReference>
<sequence length="469" mass="48798">MAQAYETSVRRRATGWAVAAIVTCQLMLMVDGVIVTVALPSIRTDLGLGTVGLSWVVSAYALSFAGLLLVSGRLGTLFGPRRMLLTGVAVFVVASAIGGLAPIGELLIAARAVQGVGAALAGPAIMVLLIANTEEGRERLRAMAWFIIASSAGSSIGLIAGGVLTVTLGWRWVMLVNVPIGVLVVVATRVFVRETGRHRGTLDVPGAVTSALAMVALVYGLSRAAQSSWGDPQVLIALVVAVMALVAIPAVESGSAYPVVQPRLLRGSKGATPYAGMLLLPAMMIGFFTFSVLYLQDVRGYDALRTGLVYLPWGASVIIGAKVVPGLIERIGERGTVALGVLVGVVGALAFAVLAAGAPLWLGVLLPCFVLGFAPRCTSHPRALASWLTPVPKTPAPPPACSSRSSSLVVRSASPPSPLSTPAVPMTALGRPWKRRWSRAPASASCFSCSWSSPRLPRPADFRRRSLTA</sequence>
<proteinExistence type="predicted"/>
<keyword evidence="5 8" id="KW-1133">Transmembrane helix</keyword>
<evidence type="ECO:0000256" key="4">
    <source>
        <dbReference type="ARBA" id="ARBA00022692"/>
    </source>
</evidence>
<dbReference type="GO" id="GO:0022857">
    <property type="term" value="F:transmembrane transporter activity"/>
    <property type="evidence" value="ECO:0007669"/>
    <property type="project" value="InterPro"/>
</dbReference>
<feature type="compositionally biased region" description="Basic and acidic residues" evidence="7">
    <location>
        <begin position="458"/>
        <end position="469"/>
    </location>
</feature>
<dbReference type="PANTHER" id="PTHR42718">
    <property type="entry name" value="MAJOR FACILITATOR SUPERFAMILY MULTIDRUG TRANSPORTER MFSC"/>
    <property type="match status" value="1"/>
</dbReference>
<feature type="transmembrane region" description="Helical" evidence="8">
    <location>
        <begin position="204"/>
        <end position="222"/>
    </location>
</feature>
<accession>A0A6F8YB07</accession>
<dbReference type="InterPro" id="IPR036259">
    <property type="entry name" value="MFS_trans_sf"/>
</dbReference>
<keyword evidence="6 8" id="KW-0472">Membrane</keyword>
<dbReference type="InterPro" id="IPR011701">
    <property type="entry name" value="MFS"/>
</dbReference>
<evidence type="ECO:0000313" key="10">
    <source>
        <dbReference type="EMBL" id="BCB83141.1"/>
    </source>
</evidence>
<feature type="transmembrane region" description="Helical" evidence="8">
    <location>
        <begin position="109"/>
        <end position="131"/>
    </location>
</feature>
<evidence type="ECO:0000313" key="11">
    <source>
        <dbReference type="Proteomes" id="UP000503011"/>
    </source>
</evidence>
<dbReference type="GO" id="GO:0005886">
    <property type="term" value="C:plasma membrane"/>
    <property type="evidence" value="ECO:0007669"/>
    <property type="project" value="UniProtKB-SubCell"/>
</dbReference>
<evidence type="ECO:0000256" key="6">
    <source>
        <dbReference type="ARBA" id="ARBA00023136"/>
    </source>
</evidence>
<keyword evidence="11" id="KW-1185">Reference proteome</keyword>
<feature type="transmembrane region" description="Helical" evidence="8">
    <location>
        <begin position="234"/>
        <end position="251"/>
    </location>
</feature>
<reference evidence="10 11" key="2">
    <citation type="submission" date="2020-03" db="EMBL/GenBank/DDBJ databases">
        <authorList>
            <person name="Ichikawa N."/>
            <person name="Kimura A."/>
            <person name="Kitahashi Y."/>
            <person name="Uohara A."/>
        </authorList>
    </citation>
    <scope>NUCLEOTIDE SEQUENCE [LARGE SCALE GENOMIC DNA]</scope>
    <source>
        <strain evidence="10 11">NBRC 105367</strain>
    </source>
</reference>
<feature type="transmembrane region" description="Helical" evidence="8">
    <location>
        <begin position="172"/>
        <end position="192"/>
    </location>
</feature>
<feature type="transmembrane region" description="Helical" evidence="8">
    <location>
        <begin position="16"/>
        <end position="39"/>
    </location>
</feature>
<evidence type="ECO:0000256" key="1">
    <source>
        <dbReference type="ARBA" id="ARBA00004651"/>
    </source>
</evidence>
<reference evidence="10 11" key="1">
    <citation type="submission" date="2020-03" db="EMBL/GenBank/DDBJ databases">
        <title>Whole genome shotgun sequence of Phytohabitans suffuscus NBRC 105367.</title>
        <authorList>
            <person name="Komaki H."/>
            <person name="Tamura T."/>
        </authorList>
    </citation>
    <scope>NUCLEOTIDE SEQUENCE [LARGE SCALE GENOMIC DNA]</scope>
    <source>
        <strain evidence="10 11">NBRC 105367</strain>
    </source>
</reference>